<dbReference type="InterPro" id="IPR029069">
    <property type="entry name" value="HotDog_dom_sf"/>
</dbReference>
<protein>
    <submittedName>
        <fullName evidence="2">3-hydroxyacyl-[acyl-carrier-protein] dehydratase</fullName>
    </submittedName>
</protein>
<evidence type="ECO:0000256" key="1">
    <source>
        <dbReference type="ARBA" id="ARBA00023239"/>
    </source>
</evidence>
<dbReference type="RefSeq" id="WP_090836956.1">
    <property type="nucleotide sequence ID" value="NZ_FORM01000001.1"/>
</dbReference>
<sequence length="146" mass="16630">MNNNEIIKLLPYQQPFLFVDILTTISNEGVTGSYTFKKDEYFYKGHFKDNPITPGVILTECMAQIGVVCLGIYMLKEEISKDNKPQIALTSSQVDFFLPVFPGETVTVVSEKEVFRFNKLKCKVKMFNQKNELVCRGQISGMLKAE</sequence>
<reference evidence="3" key="1">
    <citation type="submission" date="2016-10" db="EMBL/GenBank/DDBJ databases">
        <authorList>
            <person name="Varghese N."/>
            <person name="Submissions S."/>
        </authorList>
    </citation>
    <scope>NUCLEOTIDE SEQUENCE [LARGE SCALE GENOMIC DNA]</scope>
    <source>
        <strain evidence="3">DSM 28881</strain>
    </source>
</reference>
<evidence type="ECO:0000313" key="2">
    <source>
        <dbReference type="EMBL" id="SFI58459.1"/>
    </source>
</evidence>
<dbReference type="AlphaFoldDB" id="A0A1I3JE25"/>
<dbReference type="PANTHER" id="PTHR30272:SF1">
    <property type="entry name" value="3-HYDROXYACYL-[ACYL-CARRIER-PROTEIN] DEHYDRATASE"/>
    <property type="match status" value="1"/>
</dbReference>
<evidence type="ECO:0000313" key="3">
    <source>
        <dbReference type="Proteomes" id="UP000199559"/>
    </source>
</evidence>
<keyword evidence="1" id="KW-0456">Lyase</keyword>
<name>A0A1I3JE25_9FLAO</name>
<dbReference type="EMBL" id="FORM01000001">
    <property type="protein sequence ID" value="SFI58459.1"/>
    <property type="molecule type" value="Genomic_DNA"/>
</dbReference>
<gene>
    <name evidence="2" type="ORF">SAMN05443431_101367</name>
</gene>
<dbReference type="GO" id="GO:0016829">
    <property type="term" value="F:lyase activity"/>
    <property type="evidence" value="ECO:0007669"/>
    <property type="project" value="UniProtKB-KW"/>
</dbReference>
<accession>A0A1I3JE25</accession>
<dbReference type="PANTHER" id="PTHR30272">
    <property type="entry name" value="3-HYDROXYACYL-[ACYL-CARRIER-PROTEIN] DEHYDRATASE"/>
    <property type="match status" value="1"/>
</dbReference>
<dbReference type="STRING" id="1144750.SAMN05443431_101367"/>
<organism evidence="2 3">
    <name type="scientific">Olleya namhaensis</name>
    <dbReference type="NCBI Taxonomy" id="1144750"/>
    <lineage>
        <taxon>Bacteria</taxon>
        <taxon>Pseudomonadati</taxon>
        <taxon>Bacteroidota</taxon>
        <taxon>Flavobacteriia</taxon>
        <taxon>Flavobacteriales</taxon>
        <taxon>Flavobacteriaceae</taxon>
    </lineage>
</organism>
<keyword evidence="3" id="KW-1185">Reference proteome</keyword>
<dbReference type="SUPFAM" id="SSF54637">
    <property type="entry name" value="Thioesterase/thiol ester dehydrase-isomerase"/>
    <property type="match status" value="1"/>
</dbReference>
<dbReference type="Gene3D" id="3.10.129.10">
    <property type="entry name" value="Hotdog Thioesterase"/>
    <property type="match status" value="1"/>
</dbReference>
<dbReference type="Proteomes" id="UP000199559">
    <property type="component" value="Unassembled WGS sequence"/>
</dbReference>
<dbReference type="Pfam" id="PF07977">
    <property type="entry name" value="FabA"/>
    <property type="match status" value="1"/>
</dbReference>
<dbReference type="InterPro" id="IPR013114">
    <property type="entry name" value="FabA_FabZ"/>
</dbReference>
<proteinExistence type="predicted"/>